<keyword evidence="1" id="KW-0677">Repeat</keyword>
<comment type="caution">
    <text evidence="5">The sequence shown here is derived from an EMBL/GenBank/DDBJ whole genome shotgun (WGS) entry which is preliminary data.</text>
</comment>
<dbReference type="PANTHER" id="PTHR18896:SF189">
    <property type="entry name" value="PHOSPHOLIPASE D"/>
    <property type="match status" value="1"/>
</dbReference>
<evidence type="ECO:0000256" key="3">
    <source>
        <dbReference type="SAM" id="MobiDB-lite"/>
    </source>
</evidence>
<dbReference type="GO" id="GO:0009395">
    <property type="term" value="P:phospholipid catabolic process"/>
    <property type="evidence" value="ECO:0007669"/>
    <property type="project" value="TreeGrafter"/>
</dbReference>
<sequence>MTISPAVDLQVYGYRMSLWAEHLGTVEECFRQPESEECVQRVNQVADDNWATYVSPQMEDMKGHLMRYPVKVEQDGRVGPLPGQESFPDVGGKVLGTHSSLPNALTT</sequence>
<dbReference type="GO" id="GO:0005886">
    <property type="term" value="C:plasma membrane"/>
    <property type="evidence" value="ECO:0007669"/>
    <property type="project" value="TreeGrafter"/>
</dbReference>
<dbReference type="OrthoDB" id="14911at2759"/>
<evidence type="ECO:0000313" key="6">
    <source>
        <dbReference type="Proteomes" id="UP000275267"/>
    </source>
</evidence>
<protein>
    <submittedName>
        <fullName evidence="5">Phospholipase D delta-like isoform X2</fullName>
    </submittedName>
</protein>
<dbReference type="Proteomes" id="UP000275267">
    <property type="component" value="Unassembled WGS sequence"/>
</dbReference>
<organism evidence="5 6">
    <name type="scientific">Panicum miliaceum</name>
    <name type="common">Proso millet</name>
    <name type="synonym">Broomcorn millet</name>
    <dbReference type="NCBI Taxonomy" id="4540"/>
    <lineage>
        <taxon>Eukaryota</taxon>
        <taxon>Viridiplantae</taxon>
        <taxon>Streptophyta</taxon>
        <taxon>Embryophyta</taxon>
        <taxon>Tracheophyta</taxon>
        <taxon>Spermatophyta</taxon>
        <taxon>Magnoliopsida</taxon>
        <taxon>Liliopsida</taxon>
        <taxon>Poales</taxon>
        <taxon>Poaceae</taxon>
        <taxon>PACMAD clade</taxon>
        <taxon>Panicoideae</taxon>
        <taxon>Panicodae</taxon>
        <taxon>Paniceae</taxon>
        <taxon>Panicinae</taxon>
        <taxon>Panicum</taxon>
        <taxon>Panicum sect. Panicum</taxon>
    </lineage>
</organism>
<dbReference type="EMBL" id="PQIB02000002">
    <property type="protein sequence ID" value="RLN33783.1"/>
    <property type="molecule type" value="Genomic_DNA"/>
</dbReference>
<name>A0A3L6T8U0_PANMI</name>
<dbReference type="InterPro" id="IPR024632">
    <property type="entry name" value="PLipase_D_C"/>
</dbReference>
<reference evidence="6" key="1">
    <citation type="journal article" date="2019" name="Nat. Commun.">
        <title>The genome of broomcorn millet.</title>
        <authorList>
            <person name="Zou C."/>
            <person name="Miki D."/>
            <person name="Li D."/>
            <person name="Tang Q."/>
            <person name="Xiao L."/>
            <person name="Rajput S."/>
            <person name="Deng P."/>
            <person name="Jia W."/>
            <person name="Huang R."/>
            <person name="Zhang M."/>
            <person name="Sun Y."/>
            <person name="Hu J."/>
            <person name="Fu X."/>
            <person name="Schnable P.S."/>
            <person name="Li F."/>
            <person name="Zhang H."/>
            <person name="Feng B."/>
            <person name="Zhu X."/>
            <person name="Liu R."/>
            <person name="Schnable J.C."/>
            <person name="Zhu J.-K."/>
            <person name="Zhang H."/>
        </authorList>
    </citation>
    <scope>NUCLEOTIDE SEQUENCE [LARGE SCALE GENOMIC DNA]</scope>
</reference>
<feature type="compositionally biased region" description="Polar residues" evidence="3">
    <location>
        <begin position="97"/>
        <end position="107"/>
    </location>
</feature>
<keyword evidence="2" id="KW-0443">Lipid metabolism</keyword>
<evidence type="ECO:0000259" key="4">
    <source>
        <dbReference type="Pfam" id="PF12357"/>
    </source>
</evidence>
<dbReference type="Pfam" id="PF12357">
    <property type="entry name" value="PLD_C"/>
    <property type="match status" value="1"/>
</dbReference>
<keyword evidence="6" id="KW-1185">Reference proteome</keyword>
<evidence type="ECO:0000256" key="1">
    <source>
        <dbReference type="ARBA" id="ARBA00022737"/>
    </source>
</evidence>
<proteinExistence type="predicted"/>
<feature type="region of interest" description="Disordered" evidence="3">
    <location>
        <begin position="77"/>
        <end position="107"/>
    </location>
</feature>
<accession>A0A3L6T8U0</accession>
<dbReference type="GO" id="GO:0004630">
    <property type="term" value="F:phospholipase D activity"/>
    <property type="evidence" value="ECO:0007669"/>
    <property type="project" value="TreeGrafter"/>
</dbReference>
<evidence type="ECO:0000313" key="5">
    <source>
        <dbReference type="EMBL" id="RLN33783.1"/>
    </source>
</evidence>
<feature type="domain" description="Phospholipase D C-terminal" evidence="4">
    <location>
        <begin position="27"/>
        <end position="97"/>
    </location>
</feature>
<dbReference type="AlphaFoldDB" id="A0A3L6T8U0"/>
<evidence type="ECO:0000256" key="2">
    <source>
        <dbReference type="ARBA" id="ARBA00023098"/>
    </source>
</evidence>
<dbReference type="STRING" id="4540.A0A3L6T8U0"/>
<gene>
    <name evidence="5" type="ORF">C2845_PM03G23220</name>
</gene>
<dbReference type="PANTHER" id="PTHR18896">
    <property type="entry name" value="PHOSPHOLIPASE D"/>
    <property type="match status" value="1"/>
</dbReference>
<dbReference type="InterPro" id="IPR015679">
    <property type="entry name" value="PLipase_D_fam"/>
</dbReference>